<comment type="caution">
    <text evidence="1">The sequence shown here is derived from an EMBL/GenBank/DDBJ whole genome shotgun (WGS) entry which is preliminary data.</text>
</comment>
<sequence length="220" mass="25779">MSTTGPSGEDIPLEGIRMSRSETFWKKPNLPWGFCIYRCSFKDNAAWHKMLQLIQQHVQKSVELSLPPGEERTGLLEAHDLVIYDKLENFNGATSHEVRDRFNDWVEQLPKVVDTSETLERLIREHSERKNQTVRPQYGFGARFNFALFVDDICLESLVHMDMPVVKILYKQWGNLSPEERNYKIDPDWHDGTTEDEEEDVGWMYMSVIDYVDTYDLSKI</sequence>
<evidence type="ECO:0000313" key="1">
    <source>
        <dbReference type="EMBL" id="OQE07169.1"/>
    </source>
</evidence>
<name>A0A1V6S084_9EURO</name>
<proteinExistence type="predicted"/>
<accession>A0A1V6S084</accession>
<evidence type="ECO:0000313" key="2">
    <source>
        <dbReference type="Proteomes" id="UP000191518"/>
    </source>
</evidence>
<dbReference type="STRING" id="29845.A0A1V6S084"/>
<protein>
    <submittedName>
        <fullName evidence="1">Uncharacterized protein</fullName>
    </submittedName>
</protein>
<dbReference type="OrthoDB" id="4424523at2759"/>
<dbReference type="AlphaFoldDB" id="A0A1V6S084"/>
<dbReference type="Proteomes" id="UP000191518">
    <property type="component" value="Unassembled WGS sequence"/>
</dbReference>
<keyword evidence="2" id="KW-1185">Reference proteome</keyword>
<organism evidence="1 2">
    <name type="scientific">Penicillium vulpinum</name>
    <dbReference type="NCBI Taxonomy" id="29845"/>
    <lineage>
        <taxon>Eukaryota</taxon>
        <taxon>Fungi</taxon>
        <taxon>Dikarya</taxon>
        <taxon>Ascomycota</taxon>
        <taxon>Pezizomycotina</taxon>
        <taxon>Eurotiomycetes</taxon>
        <taxon>Eurotiomycetidae</taxon>
        <taxon>Eurotiales</taxon>
        <taxon>Aspergillaceae</taxon>
        <taxon>Penicillium</taxon>
    </lineage>
</organism>
<gene>
    <name evidence="1" type="ORF">PENVUL_c014G00800</name>
</gene>
<dbReference type="EMBL" id="MDYP01000014">
    <property type="protein sequence ID" value="OQE07169.1"/>
    <property type="molecule type" value="Genomic_DNA"/>
</dbReference>
<reference evidence="2" key="1">
    <citation type="journal article" date="2017" name="Nat. Microbiol.">
        <title>Global analysis of biosynthetic gene clusters reveals vast potential of secondary metabolite production in Penicillium species.</title>
        <authorList>
            <person name="Nielsen J.C."/>
            <person name="Grijseels S."/>
            <person name="Prigent S."/>
            <person name="Ji B."/>
            <person name="Dainat J."/>
            <person name="Nielsen K.F."/>
            <person name="Frisvad J.C."/>
            <person name="Workman M."/>
            <person name="Nielsen J."/>
        </authorList>
    </citation>
    <scope>NUCLEOTIDE SEQUENCE [LARGE SCALE GENOMIC DNA]</scope>
    <source>
        <strain evidence="2">IBT 29486</strain>
    </source>
</reference>